<protein>
    <recommendedName>
        <fullName evidence="11">DDE Tnp4 domain-containing protein</fullName>
    </recommendedName>
</protein>
<dbReference type="AlphaFoldDB" id="A0AAW2NQF9"/>
<comment type="cofactor">
    <cofactor evidence="1">
        <name>a divalent metal cation</name>
        <dbReference type="ChEBI" id="CHEBI:60240"/>
    </cofactor>
</comment>
<dbReference type="PANTHER" id="PTHR22930:SF281">
    <property type="entry name" value="NUCLEASE"/>
    <property type="match status" value="1"/>
</dbReference>
<dbReference type="GO" id="GO:0046872">
    <property type="term" value="F:metal ion binding"/>
    <property type="evidence" value="ECO:0007669"/>
    <property type="project" value="UniProtKB-KW"/>
</dbReference>
<dbReference type="GO" id="GO:0016787">
    <property type="term" value="F:hydrolase activity"/>
    <property type="evidence" value="ECO:0007669"/>
    <property type="project" value="UniProtKB-KW"/>
</dbReference>
<dbReference type="InterPro" id="IPR027806">
    <property type="entry name" value="HARBI1_dom"/>
</dbReference>
<dbReference type="GO" id="GO:0005634">
    <property type="term" value="C:nucleus"/>
    <property type="evidence" value="ECO:0007669"/>
    <property type="project" value="UniProtKB-SubCell"/>
</dbReference>
<dbReference type="Pfam" id="PF26138">
    <property type="entry name" value="DUF8040"/>
    <property type="match status" value="1"/>
</dbReference>
<name>A0AAW2NQF9_SESRA</name>
<organism evidence="10">
    <name type="scientific">Sesamum radiatum</name>
    <name type="common">Black benniseed</name>
    <dbReference type="NCBI Taxonomy" id="300843"/>
    <lineage>
        <taxon>Eukaryota</taxon>
        <taxon>Viridiplantae</taxon>
        <taxon>Streptophyta</taxon>
        <taxon>Embryophyta</taxon>
        <taxon>Tracheophyta</taxon>
        <taxon>Spermatophyta</taxon>
        <taxon>Magnoliopsida</taxon>
        <taxon>eudicotyledons</taxon>
        <taxon>Gunneridae</taxon>
        <taxon>Pentapetalae</taxon>
        <taxon>asterids</taxon>
        <taxon>lamiids</taxon>
        <taxon>Lamiales</taxon>
        <taxon>Pedaliaceae</taxon>
        <taxon>Sesamum</taxon>
    </lineage>
</organism>
<feature type="domain" description="DDE Tnp4" evidence="8">
    <location>
        <begin position="101"/>
        <end position="188"/>
    </location>
</feature>
<evidence type="ECO:0000313" key="10">
    <source>
        <dbReference type="EMBL" id="KAL0345740.1"/>
    </source>
</evidence>
<reference evidence="10" key="1">
    <citation type="submission" date="2020-06" db="EMBL/GenBank/DDBJ databases">
        <authorList>
            <person name="Li T."/>
            <person name="Hu X."/>
            <person name="Zhang T."/>
            <person name="Song X."/>
            <person name="Zhang H."/>
            <person name="Dai N."/>
            <person name="Sheng W."/>
            <person name="Hou X."/>
            <person name="Wei L."/>
        </authorList>
    </citation>
    <scope>NUCLEOTIDE SEQUENCE</scope>
    <source>
        <strain evidence="10">G02</strain>
        <tissue evidence="10">Leaf</tissue>
    </source>
</reference>
<accession>A0AAW2NQF9</accession>
<comment type="caution">
    <text evidence="10">The sequence shown here is derived from an EMBL/GenBank/DDBJ whole genome shotgun (WGS) entry which is preliminary data.</text>
</comment>
<evidence type="ECO:0000256" key="4">
    <source>
        <dbReference type="ARBA" id="ARBA00022722"/>
    </source>
</evidence>
<evidence type="ECO:0000259" key="9">
    <source>
        <dbReference type="Pfam" id="PF26138"/>
    </source>
</evidence>
<dbReference type="EMBL" id="JACGWJ010000019">
    <property type="protein sequence ID" value="KAL0345740.1"/>
    <property type="molecule type" value="Genomic_DNA"/>
</dbReference>
<evidence type="ECO:0000256" key="2">
    <source>
        <dbReference type="ARBA" id="ARBA00004123"/>
    </source>
</evidence>
<keyword evidence="7" id="KW-0539">Nucleus</keyword>
<dbReference type="PANTHER" id="PTHR22930">
    <property type="match status" value="1"/>
</dbReference>
<keyword evidence="5" id="KW-0479">Metal-binding</keyword>
<sequence>MDRNAICRLCQLLETSAGLHTTRNLTVSEQVAIFLSVLAHQKKNCAVRHDFIRSSQTISKHFHSVLRAVLRLQPLLLPRPTPIGDECQDSRWRWFKIITIFVTNGYADSEGFLNPFHRVRYHFKEWNRGGGEPQTAHELFNLRHAAARNVIERSFELLKTRWGILRSPSYYSIDVQNRIIVACCLLHNCVRLEMPEDPIEGELHEDPNNAELGNTKYVSSIKTSTAWTAWREELATNMYAEWQRS</sequence>
<gene>
    <name evidence="10" type="ORF">Sradi_4405300</name>
</gene>
<dbReference type="InterPro" id="IPR058353">
    <property type="entry name" value="DUF8040"/>
</dbReference>
<evidence type="ECO:0000256" key="5">
    <source>
        <dbReference type="ARBA" id="ARBA00022723"/>
    </source>
</evidence>
<dbReference type="InterPro" id="IPR045249">
    <property type="entry name" value="HARBI1-like"/>
</dbReference>
<keyword evidence="6" id="KW-0378">Hydrolase</keyword>
<reference evidence="10" key="2">
    <citation type="journal article" date="2024" name="Plant">
        <title>Genomic evolution and insights into agronomic trait innovations of Sesamum species.</title>
        <authorList>
            <person name="Miao H."/>
            <person name="Wang L."/>
            <person name="Qu L."/>
            <person name="Liu H."/>
            <person name="Sun Y."/>
            <person name="Le M."/>
            <person name="Wang Q."/>
            <person name="Wei S."/>
            <person name="Zheng Y."/>
            <person name="Lin W."/>
            <person name="Duan Y."/>
            <person name="Cao H."/>
            <person name="Xiong S."/>
            <person name="Wang X."/>
            <person name="Wei L."/>
            <person name="Li C."/>
            <person name="Ma Q."/>
            <person name="Ju M."/>
            <person name="Zhao R."/>
            <person name="Li G."/>
            <person name="Mu C."/>
            <person name="Tian Q."/>
            <person name="Mei H."/>
            <person name="Zhang T."/>
            <person name="Gao T."/>
            <person name="Zhang H."/>
        </authorList>
    </citation>
    <scope>NUCLEOTIDE SEQUENCE</scope>
    <source>
        <strain evidence="10">G02</strain>
    </source>
</reference>
<evidence type="ECO:0000256" key="7">
    <source>
        <dbReference type="ARBA" id="ARBA00023242"/>
    </source>
</evidence>
<feature type="domain" description="DUF8040" evidence="9">
    <location>
        <begin position="1"/>
        <end position="70"/>
    </location>
</feature>
<evidence type="ECO:0008006" key="11">
    <source>
        <dbReference type="Google" id="ProtNLM"/>
    </source>
</evidence>
<dbReference type="GO" id="GO:0004518">
    <property type="term" value="F:nuclease activity"/>
    <property type="evidence" value="ECO:0007669"/>
    <property type="project" value="UniProtKB-KW"/>
</dbReference>
<evidence type="ECO:0000256" key="3">
    <source>
        <dbReference type="ARBA" id="ARBA00006958"/>
    </source>
</evidence>
<comment type="subcellular location">
    <subcellularLocation>
        <location evidence="2">Nucleus</location>
    </subcellularLocation>
</comment>
<keyword evidence="4" id="KW-0540">Nuclease</keyword>
<evidence type="ECO:0000259" key="8">
    <source>
        <dbReference type="Pfam" id="PF13359"/>
    </source>
</evidence>
<dbReference type="Pfam" id="PF13359">
    <property type="entry name" value="DDE_Tnp_4"/>
    <property type="match status" value="1"/>
</dbReference>
<evidence type="ECO:0000256" key="1">
    <source>
        <dbReference type="ARBA" id="ARBA00001968"/>
    </source>
</evidence>
<evidence type="ECO:0000256" key="6">
    <source>
        <dbReference type="ARBA" id="ARBA00022801"/>
    </source>
</evidence>
<proteinExistence type="inferred from homology"/>
<comment type="similarity">
    <text evidence="3">Belongs to the HARBI1 family.</text>
</comment>